<sequence>MKFLSSVSVLFMILSASVKGGIFNGVQNEDLSKGIDPKINQNFNKDKKIHAMDQNSGHKLRISESNNLLSLYKKIKRDSGVNGYLSENDGKPRENNEALNGFNNEQSKKLTICSSFSTGKELMRKLKDIEEDFAGILYHLNEATTTNRSKYNKELQDYLIYRYDRIETETLSSINYLNDNKKRIHKEMFDDIISYLSSYKNYVSDIKSDVKLFINNDQNIQQDTQVTIESENDRKSRLNAMDKVLVSSRSHFSNKKNKYILEKYSVFYQL</sequence>
<keyword evidence="3" id="KW-1185">Reference proteome</keyword>
<proteinExistence type="predicted"/>
<feature type="chain" id="PRO_5012683708" evidence="1">
    <location>
        <begin position="21"/>
        <end position="270"/>
    </location>
</feature>
<organism evidence="2 3">
    <name type="scientific">Smittium mucronatum</name>
    <dbReference type="NCBI Taxonomy" id="133383"/>
    <lineage>
        <taxon>Eukaryota</taxon>
        <taxon>Fungi</taxon>
        <taxon>Fungi incertae sedis</taxon>
        <taxon>Zoopagomycota</taxon>
        <taxon>Kickxellomycotina</taxon>
        <taxon>Harpellomycetes</taxon>
        <taxon>Harpellales</taxon>
        <taxon>Legeriomycetaceae</taxon>
        <taxon>Smittium</taxon>
    </lineage>
</organism>
<evidence type="ECO:0000256" key="1">
    <source>
        <dbReference type="SAM" id="SignalP"/>
    </source>
</evidence>
<evidence type="ECO:0000313" key="2">
    <source>
        <dbReference type="EMBL" id="OLY80467.1"/>
    </source>
</evidence>
<comment type="caution">
    <text evidence="2">The sequence shown here is derived from an EMBL/GenBank/DDBJ whole genome shotgun (WGS) entry which is preliminary data.</text>
</comment>
<dbReference type="EMBL" id="LSSL01003443">
    <property type="protein sequence ID" value="OLY80467.1"/>
    <property type="molecule type" value="Genomic_DNA"/>
</dbReference>
<name>A0A1R0GUA4_9FUNG</name>
<reference evidence="2 3" key="1">
    <citation type="journal article" date="2016" name="Mol. Biol. Evol.">
        <title>Genome-Wide Survey of Gut Fungi (Harpellales) Reveals the First Horizontally Transferred Ubiquitin Gene from a Mosquito Host.</title>
        <authorList>
            <person name="Wang Y."/>
            <person name="White M.M."/>
            <person name="Kvist S."/>
            <person name="Moncalvo J.M."/>
        </authorList>
    </citation>
    <scope>NUCLEOTIDE SEQUENCE [LARGE SCALE GENOMIC DNA]</scope>
    <source>
        <strain evidence="2 3">ALG-7-W6</strain>
    </source>
</reference>
<accession>A0A1R0GUA4</accession>
<protein>
    <submittedName>
        <fullName evidence="2">Uncharacterized protein</fullName>
    </submittedName>
</protein>
<evidence type="ECO:0000313" key="3">
    <source>
        <dbReference type="Proteomes" id="UP000187455"/>
    </source>
</evidence>
<dbReference type="AlphaFoldDB" id="A0A1R0GUA4"/>
<dbReference type="Proteomes" id="UP000187455">
    <property type="component" value="Unassembled WGS sequence"/>
</dbReference>
<feature type="signal peptide" evidence="1">
    <location>
        <begin position="1"/>
        <end position="20"/>
    </location>
</feature>
<keyword evidence="1" id="KW-0732">Signal</keyword>
<gene>
    <name evidence="2" type="ORF">AYI68_g5437</name>
</gene>